<gene>
    <name evidence="3" type="ORF">LOC62_04G006215</name>
</gene>
<evidence type="ECO:0000313" key="4">
    <source>
        <dbReference type="Proteomes" id="UP000827549"/>
    </source>
</evidence>
<evidence type="ECO:0000256" key="2">
    <source>
        <dbReference type="SAM" id="SignalP"/>
    </source>
</evidence>
<dbReference type="EMBL" id="CP086717">
    <property type="protein sequence ID" value="WOO82732.1"/>
    <property type="molecule type" value="Genomic_DNA"/>
</dbReference>
<protein>
    <recommendedName>
        <fullName evidence="5">Glycoside hydrolase 131 catalytic N-terminal domain-containing protein</fullName>
    </recommendedName>
</protein>
<evidence type="ECO:0008006" key="5">
    <source>
        <dbReference type="Google" id="ProtNLM"/>
    </source>
</evidence>
<evidence type="ECO:0000256" key="1">
    <source>
        <dbReference type="SAM" id="MobiDB-lite"/>
    </source>
</evidence>
<evidence type="ECO:0000313" key="3">
    <source>
        <dbReference type="EMBL" id="WOO82732.1"/>
    </source>
</evidence>
<dbReference type="RefSeq" id="XP_062628764.1">
    <property type="nucleotide sequence ID" value="XM_062772780.1"/>
</dbReference>
<name>A0AAF0YA50_9TREE</name>
<dbReference type="AlphaFoldDB" id="A0AAF0YA50"/>
<keyword evidence="2" id="KW-0732">Signal</keyword>
<sequence>MAPITSIAATFALLATLANAQVNLDPKGPSLRFNWTLAVNDVPVELTPSPVNNGWIQTTNGPFPHQQAAPKNNNYGVNFNFWGEGFEVLGSSPDYWNATDPVGKTKLYSNSDTTVTGGQDINAPTSPTVITSHVSPRFQKSDYTLSLGEGTWGLDGVVVRTGMQSDAHDLASARTLVQEFVVNGTVNPFFNTSGRWEVDQEANGLPLRATCFEGAKFSFPIPNGASYVVLNGTRDIQSVDAQIHIRDAVDGITRDYIDTLRMRYQNSTTALLYMAPLDPTKSLFFDWDCVTGNTQGTNSLTSITFYAAITNATWDDKVTTAPGASGSASGSAGSHGSAASASGSAKPTSSSKPSAAGSSMPANAGLAAALVGGVAAAVALL</sequence>
<feature type="region of interest" description="Disordered" evidence="1">
    <location>
        <begin position="321"/>
        <end position="357"/>
    </location>
</feature>
<keyword evidence="4" id="KW-1185">Reference proteome</keyword>
<accession>A0AAF0YA50</accession>
<reference evidence="3" key="1">
    <citation type="submission" date="2023-10" db="EMBL/GenBank/DDBJ databases">
        <authorList>
            <person name="Noh H."/>
        </authorList>
    </citation>
    <scope>NUCLEOTIDE SEQUENCE</scope>
    <source>
        <strain evidence="3">DUCC4014</strain>
    </source>
</reference>
<proteinExistence type="predicted"/>
<dbReference type="Proteomes" id="UP000827549">
    <property type="component" value="Chromosome 4"/>
</dbReference>
<organism evidence="3 4">
    <name type="scientific">Vanrija pseudolonga</name>
    <dbReference type="NCBI Taxonomy" id="143232"/>
    <lineage>
        <taxon>Eukaryota</taxon>
        <taxon>Fungi</taxon>
        <taxon>Dikarya</taxon>
        <taxon>Basidiomycota</taxon>
        <taxon>Agaricomycotina</taxon>
        <taxon>Tremellomycetes</taxon>
        <taxon>Trichosporonales</taxon>
        <taxon>Trichosporonaceae</taxon>
        <taxon>Vanrija</taxon>
    </lineage>
</organism>
<dbReference type="GeneID" id="87809441"/>
<feature type="chain" id="PRO_5042264342" description="Glycoside hydrolase 131 catalytic N-terminal domain-containing protein" evidence="2">
    <location>
        <begin position="21"/>
        <end position="381"/>
    </location>
</feature>
<feature type="signal peptide" evidence="2">
    <location>
        <begin position="1"/>
        <end position="20"/>
    </location>
</feature>